<feature type="repeat" description="PPR" evidence="2">
    <location>
        <begin position="563"/>
        <end position="597"/>
    </location>
</feature>
<dbReference type="GO" id="GO:0003723">
    <property type="term" value="F:RNA binding"/>
    <property type="evidence" value="ECO:0007669"/>
    <property type="project" value="InterPro"/>
</dbReference>
<dbReference type="Pfam" id="PF01535">
    <property type="entry name" value="PPR"/>
    <property type="match status" value="6"/>
</dbReference>
<accession>A0A484N0S2</accession>
<dbReference type="AlphaFoldDB" id="A0A484N0S2"/>
<feature type="repeat" description="PPR" evidence="2">
    <location>
        <begin position="229"/>
        <end position="263"/>
    </location>
</feature>
<evidence type="ECO:0000313" key="3">
    <source>
        <dbReference type="EMBL" id="VFQ93848.1"/>
    </source>
</evidence>
<reference evidence="3 4" key="1">
    <citation type="submission" date="2018-04" db="EMBL/GenBank/DDBJ databases">
        <authorList>
            <person name="Vogel A."/>
        </authorList>
    </citation>
    <scope>NUCLEOTIDE SEQUENCE [LARGE SCALE GENOMIC DNA]</scope>
</reference>
<dbReference type="PROSITE" id="PS51375">
    <property type="entry name" value="PPR"/>
    <property type="match status" value="4"/>
</dbReference>
<gene>
    <name evidence="3" type="ORF">CCAM_LOCUS35624</name>
</gene>
<protein>
    <recommendedName>
        <fullName evidence="5">Pentacotripeptide-repeat region of PRORP domain-containing protein</fullName>
    </recommendedName>
</protein>
<evidence type="ECO:0000256" key="2">
    <source>
        <dbReference type="PROSITE-ProRule" id="PRU00708"/>
    </source>
</evidence>
<evidence type="ECO:0000313" key="4">
    <source>
        <dbReference type="Proteomes" id="UP000595140"/>
    </source>
</evidence>
<feature type="repeat" description="PPR" evidence="2">
    <location>
        <begin position="330"/>
        <end position="364"/>
    </location>
</feature>
<dbReference type="GO" id="GO:0009451">
    <property type="term" value="P:RNA modification"/>
    <property type="evidence" value="ECO:0007669"/>
    <property type="project" value="InterPro"/>
</dbReference>
<dbReference type="InterPro" id="IPR011990">
    <property type="entry name" value="TPR-like_helical_dom_sf"/>
</dbReference>
<dbReference type="Gene3D" id="1.25.40.10">
    <property type="entry name" value="Tetratricopeptide repeat domain"/>
    <property type="match status" value="5"/>
</dbReference>
<name>A0A484N0S2_9ASTE</name>
<dbReference type="OrthoDB" id="731210at2759"/>
<dbReference type="NCBIfam" id="TIGR00756">
    <property type="entry name" value="PPR"/>
    <property type="match status" value="5"/>
</dbReference>
<dbReference type="EMBL" id="OOIL02005040">
    <property type="protein sequence ID" value="VFQ93848.1"/>
    <property type="molecule type" value="Genomic_DNA"/>
</dbReference>
<feature type="repeat" description="PPR" evidence="2">
    <location>
        <begin position="128"/>
        <end position="162"/>
    </location>
</feature>
<dbReference type="PANTHER" id="PTHR47926">
    <property type="entry name" value="PENTATRICOPEPTIDE REPEAT-CONTAINING PROTEIN"/>
    <property type="match status" value="1"/>
</dbReference>
<dbReference type="Pfam" id="PF13041">
    <property type="entry name" value="PPR_2"/>
    <property type="match status" value="3"/>
</dbReference>
<dbReference type="PANTHER" id="PTHR47926:SF347">
    <property type="entry name" value="PENTATRICOPEPTIDE REPEAT-CONTAINING PROTEIN"/>
    <property type="match status" value="1"/>
</dbReference>
<evidence type="ECO:0000256" key="1">
    <source>
        <dbReference type="ARBA" id="ARBA00022737"/>
    </source>
</evidence>
<evidence type="ECO:0008006" key="5">
    <source>
        <dbReference type="Google" id="ProtNLM"/>
    </source>
</evidence>
<keyword evidence="1" id="KW-0677">Repeat</keyword>
<sequence length="698" mass="78664">MGAKKASILTRLVNVKVAATNRLEPPLHAEAKALTTAITNHLHSGSIAKAVSVLFAAPFPFPFSLYSDLFRICASKKAIVEVRKVESHLVTFSPDPPVFLLNRAIEAYGKCNRLRDAQQLFDEMPQRDGGSWNAMITAYSQNGHAENALEMFFHMRLSGVRATKITFASAITSCASLLNVWVLRRAHALLVKFGFSGNVILETSLVDAYGKCKEMTDARRMFDEIENPNNISWNVIIRRYIDFGAGKDALFMFAELVRKSVAPLTFTVSNALLACLTTGGLNEGLQIHGFSIKINVEMDKVVASSLIDLYRKCGDMVSAQRIFDLLCSKDLIHWTTLMSGYAMIGRTREARELFNKMPEHNVVSWNAMLAGYVRSGEWDEALQLIFLMFKQTCDIDDITLGLILNVSASLSDVGLGKQVHGFMYRHGFHSNLHVANALLDMYGKCGNLRRAITWFHEMGQRRDTVSWNTLLTSYNSHGMGETTLTSFSNMLGGTILSKYTFGTLLDSCANTYALKSGKEIHGFIIRNGYEKDTVISGALVNLYSKCRCLDYALDVFLETPQKDLVLWNSLLLGCYHNKRSDYVFELFELMKEKGIKPDSISFQAIFLVCIREGCVHAGRQYFDLMNDQYSIIPTLEHYESMIELFGRHKAFNELDGFIKELPFSPTPKMLERVLHFCKEHNNVKLEKWATNELQQQNS</sequence>
<dbReference type="FunFam" id="1.25.40.10:FF:000158">
    <property type="entry name" value="pentatricopeptide repeat-containing protein At2g33680"/>
    <property type="match status" value="1"/>
</dbReference>
<organism evidence="3 4">
    <name type="scientific">Cuscuta campestris</name>
    <dbReference type="NCBI Taxonomy" id="132261"/>
    <lineage>
        <taxon>Eukaryota</taxon>
        <taxon>Viridiplantae</taxon>
        <taxon>Streptophyta</taxon>
        <taxon>Embryophyta</taxon>
        <taxon>Tracheophyta</taxon>
        <taxon>Spermatophyta</taxon>
        <taxon>Magnoliopsida</taxon>
        <taxon>eudicotyledons</taxon>
        <taxon>Gunneridae</taxon>
        <taxon>Pentapetalae</taxon>
        <taxon>asterids</taxon>
        <taxon>lamiids</taxon>
        <taxon>Solanales</taxon>
        <taxon>Convolvulaceae</taxon>
        <taxon>Cuscuteae</taxon>
        <taxon>Cuscuta</taxon>
        <taxon>Cuscuta subgen. Grammica</taxon>
        <taxon>Cuscuta sect. Cleistogrammica</taxon>
    </lineage>
</organism>
<proteinExistence type="predicted"/>
<dbReference type="GO" id="GO:0099402">
    <property type="term" value="P:plant organ development"/>
    <property type="evidence" value="ECO:0007669"/>
    <property type="project" value="UniProtKB-ARBA"/>
</dbReference>
<keyword evidence="4" id="KW-1185">Reference proteome</keyword>
<dbReference type="Proteomes" id="UP000595140">
    <property type="component" value="Unassembled WGS sequence"/>
</dbReference>
<dbReference type="InterPro" id="IPR046960">
    <property type="entry name" value="PPR_At4g14850-like_plant"/>
</dbReference>
<dbReference type="InterPro" id="IPR002885">
    <property type="entry name" value="PPR_rpt"/>
</dbReference>